<dbReference type="InterPro" id="IPR036259">
    <property type="entry name" value="MFS_trans_sf"/>
</dbReference>
<name>A0ABM4VU18_COFAR</name>
<dbReference type="InterPro" id="IPR000109">
    <property type="entry name" value="POT_fam"/>
</dbReference>
<feature type="transmembrane region" description="Helical" evidence="7">
    <location>
        <begin position="122"/>
        <end position="141"/>
    </location>
</feature>
<reference evidence="9" key="1">
    <citation type="submission" date="2025-08" db="UniProtKB">
        <authorList>
            <consortium name="RefSeq"/>
        </authorList>
    </citation>
    <scope>IDENTIFICATION</scope>
    <source>
        <tissue evidence="9">Leaves</tissue>
    </source>
</reference>
<dbReference type="PROSITE" id="PS01022">
    <property type="entry name" value="PTR2_1"/>
    <property type="match status" value="1"/>
</dbReference>
<feature type="transmembrane region" description="Helical" evidence="7">
    <location>
        <begin position="375"/>
        <end position="397"/>
    </location>
</feature>
<comment type="similarity">
    <text evidence="6">Belongs to the major facilitator superfamily. Phosphate:H(+) symporter (TC 2.A.1.9) family.</text>
</comment>
<dbReference type="PANTHER" id="PTHR11654">
    <property type="entry name" value="OLIGOPEPTIDE TRANSPORTER-RELATED"/>
    <property type="match status" value="1"/>
</dbReference>
<dbReference type="SUPFAM" id="SSF103473">
    <property type="entry name" value="MFS general substrate transporter"/>
    <property type="match status" value="1"/>
</dbReference>
<keyword evidence="4 7" id="KW-1133">Transmembrane helix</keyword>
<evidence type="ECO:0000313" key="8">
    <source>
        <dbReference type="Proteomes" id="UP001652660"/>
    </source>
</evidence>
<feature type="transmembrane region" description="Helical" evidence="7">
    <location>
        <begin position="95"/>
        <end position="115"/>
    </location>
</feature>
<keyword evidence="3 7" id="KW-0812">Transmembrane</keyword>
<dbReference type="GeneID" id="140015067"/>
<evidence type="ECO:0000256" key="7">
    <source>
        <dbReference type="SAM" id="Phobius"/>
    </source>
</evidence>
<evidence type="ECO:0000256" key="6">
    <source>
        <dbReference type="ARBA" id="ARBA00044504"/>
    </source>
</evidence>
<dbReference type="Gene3D" id="1.20.1250.20">
    <property type="entry name" value="MFS general substrate transporter like domains"/>
    <property type="match status" value="1"/>
</dbReference>
<gene>
    <name evidence="9" type="primary">LOC140015067</name>
</gene>
<feature type="transmembrane region" description="Helical" evidence="7">
    <location>
        <begin position="230"/>
        <end position="250"/>
    </location>
</feature>
<feature type="transmembrane region" description="Helical" evidence="7">
    <location>
        <begin position="205"/>
        <end position="224"/>
    </location>
</feature>
<keyword evidence="8" id="KW-1185">Reference proteome</keyword>
<feature type="transmembrane region" description="Helical" evidence="7">
    <location>
        <begin position="418"/>
        <end position="438"/>
    </location>
</feature>
<feature type="transmembrane region" description="Helical" evidence="7">
    <location>
        <begin position="53"/>
        <end position="75"/>
    </location>
</feature>
<accession>A0ABM4VU18</accession>
<evidence type="ECO:0000256" key="5">
    <source>
        <dbReference type="ARBA" id="ARBA00023136"/>
    </source>
</evidence>
<protein>
    <submittedName>
        <fullName evidence="9">Protein NRT1/ PTR FAMILY 5.10-like isoform X1</fullName>
    </submittedName>
</protein>
<evidence type="ECO:0000256" key="2">
    <source>
        <dbReference type="ARBA" id="ARBA00005982"/>
    </source>
</evidence>
<dbReference type="Proteomes" id="UP001652660">
    <property type="component" value="Chromosome 10e"/>
</dbReference>
<organism evidence="8 9">
    <name type="scientific">Coffea arabica</name>
    <name type="common">Arabian coffee</name>
    <dbReference type="NCBI Taxonomy" id="13443"/>
    <lineage>
        <taxon>Eukaryota</taxon>
        <taxon>Viridiplantae</taxon>
        <taxon>Streptophyta</taxon>
        <taxon>Embryophyta</taxon>
        <taxon>Tracheophyta</taxon>
        <taxon>Spermatophyta</taxon>
        <taxon>Magnoliopsida</taxon>
        <taxon>eudicotyledons</taxon>
        <taxon>Gunneridae</taxon>
        <taxon>Pentapetalae</taxon>
        <taxon>asterids</taxon>
        <taxon>lamiids</taxon>
        <taxon>Gentianales</taxon>
        <taxon>Rubiaceae</taxon>
        <taxon>Ixoroideae</taxon>
        <taxon>Gardenieae complex</taxon>
        <taxon>Bertiereae - Coffeeae clade</taxon>
        <taxon>Coffeeae</taxon>
        <taxon>Coffea</taxon>
    </lineage>
</organism>
<evidence type="ECO:0000256" key="4">
    <source>
        <dbReference type="ARBA" id="ARBA00022989"/>
    </source>
</evidence>
<feature type="transmembrane region" description="Helical" evidence="7">
    <location>
        <begin position="501"/>
        <end position="522"/>
    </location>
</feature>
<keyword evidence="5 7" id="KW-0472">Membrane</keyword>
<dbReference type="Pfam" id="PF00854">
    <property type="entry name" value="PTR2"/>
    <property type="match status" value="1"/>
</dbReference>
<feature type="transmembrane region" description="Helical" evidence="7">
    <location>
        <begin position="547"/>
        <end position="567"/>
    </location>
</feature>
<evidence type="ECO:0000256" key="3">
    <source>
        <dbReference type="ARBA" id="ARBA00022692"/>
    </source>
</evidence>
<sequence length="580" mass="63691">MASTDPIGLAIIPADIPSSDEEVSACHHDTIDGVVDYQGLPAKRSQSGKWKSAYFIIGVGVAERFAYFGVGSNLITYLTGHLRQSTAVAAANVNLWTGAGAMLPLVGAFVADSFLGRYRTIVVASVIYILALGLLTISAMLNCQSNISMQSCSPSQLQVILFFFSLYLIALSQGAHKPCIVAFGADQFDGQDSEESRSKSSFFNWWYFGLCAGPLSALLVLNYIQDNLSWALGFGIPCSSLAVALLVFLLGTKTYRYKVKDEEKFSVSNIGNLFAKGAKYRQFVPSSKSSEGVHATVNEARSKQYEFLNEALLEKDDLEKYKDVSEVCEFEELKSLKDLFPIWATSLAYAVVFAQTSTLFTEQGVTMDKSIGSGFVLPAASLQYLTGISIILFAPIYDRIFVPLARTITGRPSGITKLQRIGIGMVLCTASMIIAALVERKRLQIAQWNGLAGLPHATVPMSFWWLVPQYILFGIADVFTVVGLQELFYDQMPSELKTIGLSFFLSIFRIGSFLSSFLISSIERFTSTGSRVGGWFSSNLNLAHLDYFYWLLAGFSMVEFLAFLYHANSYAYNGQGRSTA</sequence>
<evidence type="ECO:0000313" key="9">
    <source>
        <dbReference type="RefSeq" id="XP_071923031.1"/>
    </source>
</evidence>
<dbReference type="InterPro" id="IPR018456">
    <property type="entry name" value="PTR2_symporter_CS"/>
</dbReference>
<dbReference type="RefSeq" id="XP_071923031.1">
    <property type="nucleotide sequence ID" value="XM_072066930.1"/>
</dbReference>
<comment type="similarity">
    <text evidence="2">Belongs to the major facilitator superfamily. Proton-dependent oligopeptide transporter (POT/PTR) (TC 2.A.17) family.</text>
</comment>
<comment type="subcellular location">
    <subcellularLocation>
        <location evidence="1">Membrane</location>
        <topology evidence="1">Multi-pass membrane protein</topology>
    </subcellularLocation>
</comment>
<evidence type="ECO:0000256" key="1">
    <source>
        <dbReference type="ARBA" id="ARBA00004141"/>
    </source>
</evidence>
<feature type="transmembrane region" description="Helical" evidence="7">
    <location>
        <begin position="339"/>
        <end position="360"/>
    </location>
</feature>
<proteinExistence type="inferred from homology"/>
<feature type="transmembrane region" description="Helical" evidence="7">
    <location>
        <begin position="470"/>
        <end position="489"/>
    </location>
</feature>